<dbReference type="AlphaFoldDB" id="M3C5Z0"/>
<dbReference type="GeneID" id="27898249"/>
<gene>
    <name evidence="3" type="ORF">SEPMUDRAFT_114774</name>
</gene>
<dbReference type="RefSeq" id="XP_016763817.1">
    <property type="nucleotide sequence ID" value="XM_016901112.1"/>
</dbReference>
<dbReference type="PANTHER" id="PTHR21974:SF2">
    <property type="entry name" value="RE15880P"/>
    <property type="match status" value="1"/>
</dbReference>
<feature type="region of interest" description="Disordered" evidence="2">
    <location>
        <begin position="79"/>
        <end position="98"/>
    </location>
</feature>
<dbReference type="OrthoDB" id="2562743at2759"/>
<feature type="compositionally biased region" description="Basic and acidic residues" evidence="2">
    <location>
        <begin position="126"/>
        <end position="136"/>
    </location>
</feature>
<dbReference type="STRING" id="692275.M3C5Z0"/>
<evidence type="ECO:0000313" key="4">
    <source>
        <dbReference type="Proteomes" id="UP000016931"/>
    </source>
</evidence>
<proteinExistence type="predicted"/>
<evidence type="ECO:0000313" key="3">
    <source>
        <dbReference type="EMBL" id="EMF15696.1"/>
    </source>
</evidence>
<name>M3C5Z0_SPHMS</name>
<feature type="compositionally biased region" description="Basic and acidic residues" evidence="2">
    <location>
        <begin position="87"/>
        <end position="98"/>
    </location>
</feature>
<dbReference type="Proteomes" id="UP000016931">
    <property type="component" value="Unassembled WGS sequence"/>
</dbReference>
<feature type="coiled-coil region" evidence="1">
    <location>
        <begin position="304"/>
        <end position="345"/>
    </location>
</feature>
<dbReference type="EMBL" id="KB456261">
    <property type="protein sequence ID" value="EMF15696.1"/>
    <property type="molecule type" value="Genomic_DNA"/>
</dbReference>
<feature type="compositionally biased region" description="Basic and acidic residues" evidence="2">
    <location>
        <begin position="110"/>
        <end position="119"/>
    </location>
</feature>
<dbReference type="PANTHER" id="PTHR21974">
    <property type="entry name" value="RE15880P"/>
    <property type="match status" value="1"/>
</dbReference>
<feature type="region of interest" description="Disordered" evidence="2">
    <location>
        <begin position="348"/>
        <end position="367"/>
    </location>
</feature>
<dbReference type="HOGENOM" id="CLU_044873_1_0_1"/>
<evidence type="ECO:0000256" key="2">
    <source>
        <dbReference type="SAM" id="MobiDB-lite"/>
    </source>
</evidence>
<protein>
    <submittedName>
        <fullName evidence="3">Uncharacterized protein</fullName>
    </submittedName>
</protein>
<keyword evidence="1" id="KW-0175">Coiled coil</keyword>
<sequence>MSQLQYTLQQAAHKNTHLLAELRQTDHAPSSLKQNSAYISDLQSQIATTAKELRRLHTITEDERKDHLKYRDSSFKRYLHKAGGSKGQEKFTSRQEKEEKEFLEAWQAERSARETHDELASALQQAERDKSNLENATKRHDAAQIELDQLYHSIFSGPTPDFPGEDDLERAVSDSKESFDIANRQATTDKLVLDILGKADSALKQAGMSMQDALRRSQRDMFLGGGSFTDMMERDALAQAQNWIHQTLRHMGEARRMQPQVRELKDISIDHGHFFSDVLFDNIFTDMAQHDRIRSSDAQLGAAYQDLQGQIREQKNRCLTANQNLKQAGNDLEAARIELQRVRGEAFERLASGTATAQEPPPPQYTA</sequence>
<feature type="region of interest" description="Disordered" evidence="2">
    <location>
        <begin position="110"/>
        <end position="136"/>
    </location>
</feature>
<dbReference type="eggNOG" id="ENOG502RXPA">
    <property type="taxonomic scope" value="Eukaryota"/>
</dbReference>
<accession>M3C5Z0</accession>
<keyword evidence="4" id="KW-1185">Reference proteome</keyword>
<dbReference type="OMA" id="FRRFAHK"/>
<reference evidence="3 4" key="1">
    <citation type="journal article" date="2012" name="PLoS Pathog.">
        <title>Diverse lifestyles and strategies of plant pathogenesis encoded in the genomes of eighteen Dothideomycetes fungi.</title>
        <authorList>
            <person name="Ohm R.A."/>
            <person name="Feau N."/>
            <person name="Henrissat B."/>
            <person name="Schoch C.L."/>
            <person name="Horwitz B.A."/>
            <person name="Barry K.W."/>
            <person name="Condon B.J."/>
            <person name="Copeland A.C."/>
            <person name="Dhillon B."/>
            <person name="Glaser F."/>
            <person name="Hesse C.N."/>
            <person name="Kosti I."/>
            <person name="LaButti K."/>
            <person name="Lindquist E.A."/>
            <person name="Lucas S."/>
            <person name="Salamov A.A."/>
            <person name="Bradshaw R.E."/>
            <person name="Ciuffetti L."/>
            <person name="Hamelin R.C."/>
            <person name="Kema G.H.J."/>
            <person name="Lawrence C."/>
            <person name="Scott J.A."/>
            <person name="Spatafora J.W."/>
            <person name="Turgeon B.G."/>
            <person name="de Wit P.J.G.M."/>
            <person name="Zhong S."/>
            <person name="Goodwin S.B."/>
            <person name="Grigoriev I.V."/>
        </authorList>
    </citation>
    <scope>NUCLEOTIDE SEQUENCE [LARGE SCALE GENOMIC DNA]</scope>
    <source>
        <strain evidence="3 4">SO2202</strain>
    </source>
</reference>
<evidence type="ECO:0000256" key="1">
    <source>
        <dbReference type="SAM" id="Coils"/>
    </source>
</evidence>
<organism evidence="3 4">
    <name type="scientific">Sphaerulina musiva (strain SO2202)</name>
    <name type="common">Poplar stem canker fungus</name>
    <name type="synonym">Septoria musiva</name>
    <dbReference type="NCBI Taxonomy" id="692275"/>
    <lineage>
        <taxon>Eukaryota</taxon>
        <taxon>Fungi</taxon>
        <taxon>Dikarya</taxon>
        <taxon>Ascomycota</taxon>
        <taxon>Pezizomycotina</taxon>
        <taxon>Dothideomycetes</taxon>
        <taxon>Dothideomycetidae</taxon>
        <taxon>Mycosphaerellales</taxon>
        <taxon>Mycosphaerellaceae</taxon>
        <taxon>Sphaerulina</taxon>
    </lineage>
</organism>